<dbReference type="EMBL" id="BMCS01000001">
    <property type="protein sequence ID" value="GGF12612.1"/>
    <property type="molecule type" value="Genomic_DNA"/>
</dbReference>
<keyword evidence="11" id="KW-0561">Oxygen transport</keyword>
<keyword evidence="6" id="KW-0521">NADP</keyword>
<dbReference type="Gene3D" id="3.40.50.80">
    <property type="entry name" value="Nucleotide-binding domain of ferredoxin-NADP reductase (FNR) module"/>
    <property type="match status" value="1"/>
</dbReference>
<dbReference type="Proteomes" id="UP000632454">
    <property type="component" value="Unassembled WGS sequence"/>
</dbReference>
<evidence type="ECO:0000256" key="11">
    <source>
        <dbReference type="RuleBase" id="RU000356"/>
    </source>
</evidence>
<evidence type="ECO:0000256" key="1">
    <source>
        <dbReference type="ARBA" id="ARBA00001970"/>
    </source>
</evidence>
<evidence type="ECO:0000256" key="9">
    <source>
        <dbReference type="ARBA" id="ARBA00048649"/>
    </source>
</evidence>
<proteinExistence type="inferred from homology"/>
<feature type="domain" description="Globin" evidence="12">
    <location>
        <begin position="1"/>
        <end position="137"/>
    </location>
</feature>
<dbReference type="Pfam" id="PF00175">
    <property type="entry name" value="NAD_binding_1"/>
    <property type="match status" value="1"/>
</dbReference>
<dbReference type="PRINTS" id="PR00410">
    <property type="entry name" value="PHEHYDRXLASE"/>
</dbReference>
<comment type="caution">
    <text evidence="14">The sequence shown here is derived from an EMBL/GenBank/DDBJ whole genome shotgun (WGS) entry which is preliminary data.</text>
</comment>
<evidence type="ECO:0000256" key="5">
    <source>
        <dbReference type="ARBA" id="ARBA00022714"/>
    </source>
</evidence>
<organism evidence="14 15">
    <name type="scientific">Williamsia phyllosphaerae</name>
    <dbReference type="NCBI Taxonomy" id="885042"/>
    <lineage>
        <taxon>Bacteria</taxon>
        <taxon>Bacillati</taxon>
        <taxon>Actinomycetota</taxon>
        <taxon>Actinomycetes</taxon>
        <taxon>Mycobacteriales</taxon>
        <taxon>Nocardiaceae</taxon>
        <taxon>Williamsia</taxon>
    </lineage>
</organism>
<keyword evidence="15" id="KW-1185">Reference proteome</keyword>
<evidence type="ECO:0000256" key="10">
    <source>
        <dbReference type="ARBA" id="ARBA00049433"/>
    </source>
</evidence>
<dbReference type="Pfam" id="PF00042">
    <property type="entry name" value="Globin"/>
    <property type="match status" value="1"/>
</dbReference>
<dbReference type="PROSITE" id="PS51384">
    <property type="entry name" value="FAD_FR"/>
    <property type="match status" value="1"/>
</dbReference>
<dbReference type="Pfam" id="PF00970">
    <property type="entry name" value="FAD_binding_6"/>
    <property type="match status" value="1"/>
</dbReference>
<dbReference type="Gene3D" id="1.10.490.10">
    <property type="entry name" value="Globins"/>
    <property type="match status" value="1"/>
</dbReference>
<dbReference type="InterPro" id="IPR050415">
    <property type="entry name" value="MRET"/>
</dbReference>
<evidence type="ECO:0000256" key="7">
    <source>
        <dbReference type="ARBA" id="ARBA00023014"/>
    </source>
</evidence>
<dbReference type="InterPro" id="IPR008333">
    <property type="entry name" value="Cbr1-like_FAD-bd_dom"/>
</dbReference>
<evidence type="ECO:0000259" key="12">
    <source>
        <dbReference type="PROSITE" id="PS01033"/>
    </source>
</evidence>
<dbReference type="InterPro" id="IPR017938">
    <property type="entry name" value="Riboflavin_synthase-like_b-brl"/>
</dbReference>
<sequence>MGSHTRSGLGAVRDAIGRDPDRFVSDFYTRLFSVRPELRDLFPATMAHQRTALFGVLDHIFEVIPDPAGHTDLIGFLGQLGHDHRKFGVAPEHYDVFFRSLLAEISSTLGEDFDPATSAITAQALLLATGVMRGAAESARGPATWQARVVEKYRLSRDLAVVRLVTDTPLTYLAGQYIEVQVPQWPRVWRHLSPSIPPNPSGELEFHVRAVPSGTVSTSIVTETAVGDVWTLAQSHGTLAVEPDRDVLLLAGGTGLAPLRSLIIEMSRRVDSRPTHLFYGMRYPGELYDVGTLAQIAGTNPWLTVTVASEEPTNPWWLTRDIDFARLGMEHRIGTVVDVALAHQDWSEHQAIVAGSPEMVESTRRSLIIAGVPASRIQSDPL</sequence>
<evidence type="ECO:0000313" key="14">
    <source>
        <dbReference type="EMBL" id="GGF12612.1"/>
    </source>
</evidence>
<keyword evidence="11" id="KW-0408">Iron</keyword>
<dbReference type="InterPro" id="IPR017927">
    <property type="entry name" value="FAD-bd_FR_type"/>
</dbReference>
<dbReference type="SUPFAM" id="SSF46458">
    <property type="entry name" value="Globin-like"/>
    <property type="match status" value="1"/>
</dbReference>
<comment type="cofactor">
    <cofactor evidence="1">
        <name>heme b</name>
        <dbReference type="ChEBI" id="CHEBI:60344"/>
    </cofactor>
</comment>
<dbReference type="InterPro" id="IPR009050">
    <property type="entry name" value="Globin-like_sf"/>
</dbReference>
<evidence type="ECO:0000256" key="3">
    <source>
        <dbReference type="ARBA" id="ARBA00006401"/>
    </source>
</evidence>
<protein>
    <recommendedName>
        <fullName evidence="4">nitric oxide dioxygenase</fullName>
        <ecNumber evidence="4">1.14.12.17</ecNumber>
    </recommendedName>
</protein>
<keyword evidence="7" id="KW-0411">Iron-sulfur</keyword>
<evidence type="ECO:0000256" key="6">
    <source>
        <dbReference type="ARBA" id="ARBA00022857"/>
    </source>
</evidence>
<reference evidence="15" key="1">
    <citation type="journal article" date="2019" name="Int. J. Syst. Evol. Microbiol.">
        <title>The Global Catalogue of Microorganisms (GCM) 10K type strain sequencing project: providing services to taxonomists for standard genome sequencing and annotation.</title>
        <authorList>
            <consortium name="The Broad Institute Genomics Platform"/>
            <consortium name="The Broad Institute Genome Sequencing Center for Infectious Disease"/>
            <person name="Wu L."/>
            <person name="Ma J."/>
        </authorList>
    </citation>
    <scope>NUCLEOTIDE SEQUENCE [LARGE SCALE GENOMIC DNA]</scope>
    <source>
        <strain evidence="15">CCM 7855</strain>
    </source>
</reference>
<keyword evidence="8" id="KW-0520">NAD</keyword>
<comment type="similarity">
    <text evidence="11">Belongs to the globin family.</text>
</comment>
<comment type="catalytic activity">
    <reaction evidence="9">
        <text>2 nitric oxide + NADH + 2 O2 = 2 nitrate + NAD(+) + H(+)</text>
        <dbReference type="Rhea" id="RHEA:19469"/>
        <dbReference type="ChEBI" id="CHEBI:15378"/>
        <dbReference type="ChEBI" id="CHEBI:15379"/>
        <dbReference type="ChEBI" id="CHEBI:16480"/>
        <dbReference type="ChEBI" id="CHEBI:17632"/>
        <dbReference type="ChEBI" id="CHEBI:57540"/>
        <dbReference type="ChEBI" id="CHEBI:57945"/>
        <dbReference type="EC" id="1.14.12.17"/>
    </reaction>
</comment>
<dbReference type="EC" id="1.14.12.17" evidence="4"/>
<dbReference type="InterPro" id="IPR012292">
    <property type="entry name" value="Globin/Proto"/>
</dbReference>
<comment type="cofactor">
    <cofactor evidence="2">
        <name>FAD</name>
        <dbReference type="ChEBI" id="CHEBI:57692"/>
    </cofactor>
</comment>
<dbReference type="PROSITE" id="PS01033">
    <property type="entry name" value="GLOBIN"/>
    <property type="match status" value="1"/>
</dbReference>
<comment type="catalytic activity">
    <reaction evidence="10">
        <text>2 nitric oxide + NADPH + 2 O2 = 2 nitrate + NADP(+) + H(+)</text>
        <dbReference type="Rhea" id="RHEA:19465"/>
        <dbReference type="ChEBI" id="CHEBI:15378"/>
        <dbReference type="ChEBI" id="CHEBI:15379"/>
        <dbReference type="ChEBI" id="CHEBI:16480"/>
        <dbReference type="ChEBI" id="CHEBI:17632"/>
        <dbReference type="ChEBI" id="CHEBI:57783"/>
        <dbReference type="ChEBI" id="CHEBI:58349"/>
        <dbReference type="EC" id="1.14.12.17"/>
    </reaction>
</comment>
<keyword evidence="11" id="KW-0813">Transport</keyword>
<comment type="similarity">
    <text evidence="3">In the C-terminal section; belongs to the flavoprotein pyridine nucleotide cytochrome reductase family.</text>
</comment>
<evidence type="ECO:0000259" key="13">
    <source>
        <dbReference type="PROSITE" id="PS51384"/>
    </source>
</evidence>
<dbReference type="CDD" id="cd06187">
    <property type="entry name" value="O2ase_reductase_like"/>
    <property type="match status" value="1"/>
</dbReference>
<feature type="domain" description="FAD-binding FR-type" evidence="13">
    <location>
        <begin position="142"/>
        <end position="260"/>
    </location>
</feature>
<evidence type="ECO:0000313" key="15">
    <source>
        <dbReference type="Proteomes" id="UP000632454"/>
    </source>
</evidence>
<keyword evidence="11" id="KW-0349">Heme</keyword>
<accession>A0ABQ1UBI3</accession>
<dbReference type="SUPFAM" id="SSF52343">
    <property type="entry name" value="Ferredoxin reductase-like, C-terminal NADP-linked domain"/>
    <property type="match status" value="1"/>
</dbReference>
<dbReference type="SUPFAM" id="SSF63380">
    <property type="entry name" value="Riboflavin synthase domain-like"/>
    <property type="match status" value="1"/>
</dbReference>
<dbReference type="PANTHER" id="PTHR47354:SF5">
    <property type="entry name" value="PROTEIN RFBI"/>
    <property type="match status" value="1"/>
</dbReference>
<dbReference type="InterPro" id="IPR001433">
    <property type="entry name" value="OxRdtase_FAD/NAD-bd"/>
</dbReference>
<dbReference type="CDD" id="cd19753">
    <property type="entry name" value="Mb-like_oxidoreductase"/>
    <property type="match status" value="1"/>
</dbReference>
<name>A0ABQ1UBI3_9NOCA</name>
<dbReference type="InterPro" id="IPR000971">
    <property type="entry name" value="Globin"/>
</dbReference>
<keyword evidence="11" id="KW-0479">Metal-binding</keyword>
<gene>
    <name evidence="14" type="ORF">GCM10007298_05660</name>
</gene>
<dbReference type="PANTHER" id="PTHR47354">
    <property type="entry name" value="NADH OXIDOREDUCTASE HCR"/>
    <property type="match status" value="1"/>
</dbReference>
<dbReference type="RefSeq" id="WP_188486730.1">
    <property type="nucleotide sequence ID" value="NZ_BMCS01000001.1"/>
</dbReference>
<keyword evidence="5" id="KW-0001">2Fe-2S</keyword>
<evidence type="ECO:0000256" key="2">
    <source>
        <dbReference type="ARBA" id="ARBA00001974"/>
    </source>
</evidence>
<evidence type="ECO:0000256" key="8">
    <source>
        <dbReference type="ARBA" id="ARBA00023027"/>
    </source>
</evidence>
<evidence type="ECO:0000256" key="4">
    <source>
        <dbReference type="ARBA" id="ARBA00012229"/>
    </source>
</evidence>
<dbReference type="InterPro" id="IPR039261">
    <property type="entry name" value="FNR_nucleotide-bd"/>
</dbReference>
<dbReference type="Gene3D" id="2.40.30.10">
    <property type="entry name" value="Translation factors"/>
    <property type="match status" value="1"/>
</dbReference>